<dbReference type="EMBL" id="LAZR01011240">
    <property type="protein sequence ID" value="KKM62704.1"/>
    <property type="molecule type" value="Genomic_DNA"/>
</dbReference>
<proteinExistence type="predicted"/>
<comment type="caution">
    <text evidence="1">The sequence shown here is derived from an EMBL/GenBank/DDBJ whole genome shotgun (WGS) entry which is preliminary data.</text>
</comment>
<accession>A0A0F9IZ75</accession>
<sequence>MDDYKLKIGNIVFIQDRPGDSYHNLGQLIDGPDYRDPQNPMPMWKINLEGAKVIWAEEDVLEFMFQEPPPSPPVKYNRFTFLDWS</sequence>
<protein>
    <submittedName>
        <fullName evidence="1">Uncharacterized protein</fullName>
    </submittedName>
</protein>
<gene>
    <name evidence="1" type="ORF">LCGC14_1518870</name>
</gene>
<dbReference type="AlphaFoldDB" id="A0A0F9IZ75"/>
<evidence type="ECO:0000313" key="1">
    <source>
        <dbReference type="EMBL" id="KKM62704.1"/>
    </source>
</evidence>
<name>A0A0F9IZ75_9ZZZZ</name>
<organism evidence="1">
    <name type="scientific">marine sediment metagenome</name>
    <dbReference type="NCBI Taxonomy" id="412755"/>
    <lineage>
        <taxon>unclassified sequences</taxon>
        <taxon>metagenomes</taxon>
        <taxon>ecological metagenomes</taxon>
    </lineage>
</organism>
<reference evidence="1" key="1">
    <citation type="journal article" date="2015" name="Nature">
        <title>Complex archaea that bridge the gap between prokaryotes and eukaryotes.</title>
        <authorList>
            <person name="Spang A."/>
            <person name="Saw J.H."/>
            <person name="Jorgensen S.L."/>
            <person name="Zaremba-Niedzwiedzka K."/>
            <person name="Martijn J."/>
            <person name="Lind A.E."/>
            <person name="van Eijk R."/>
            <person name="Schleper C."/>
            <person name="Guy L."/>
            <person name="Ettema T.J."/>
        </authorList>
    </citation>
    <scope>NUCLEOTIDE SEQUENCE</scope>
</reference>